<dbReference type="Proteomes" id="UP001139226">
    <property type="component" value="Unassembled WGS sequence"/>
</dbReference>
<gene>
    <name evidence="1" type="ORF">ML462_13520</name>
</gene>
<dbReference type="AlphaFoldDB" id="A0A9X1V490"/>
<comment type="caution">
    <text evidence="1">The sequence shown here is derived from an EMBL/GenBank/DDBJ whole genome shotgun (WGS) entry which is preliminary data.</text>
</comment>
<evidence type="ECO:0000313" key="1">
    <source>
        <dbReference type="EMBL" id="MCH4824192.1"/>
    </source>
</evidence>
<sequence>MMVSSKLKNVFHSKKIRKTLKKREFPSERNSGRIGLIIDSGDLDSANFIFEIYKDLEIEKGDFRIVICGEVNPEIGEIDADVLRPDGISISGNFKSERIRDFAGTHFDLLICFFGKKNLAGILLAAETMATKKFGNKPDEFGVFDVEISAINIAEFQQEVIKYFRIFKR</sequence>
<organism evidence="1 2">
    <name type="scientific">Christiangramia lutea</name>
    <dbReference type="NCBI Taxonomy" id="1607951"/>
    <lineage>
        <taxon>Bacteria</taxon>
        <taxon>Pseudomonadati</taxon>
        <taxon>Bacteroidota</taxon>
        <taxon>Flavobacteriia</taxon>
        <taxon>Flavobacteriales</taxon>
        <taxon>Flavobacteriaceae</taxon>
        <taxon>Christiangramia</taxon>
    </lineage>
</organism>
<dbReference type="EMBL" id="JAKVTV010000005">
    <property type="protein sequence ID" value="MCH4824192.1"/>
    <property type="molecule type" value="Genomic_DNA"/>
</dbReference>
<name>A0A9X1V490_9FLAO</name>
<evidence type="ECO:0000313" key="2">
    <source>
        <dbReference type="Proteomes" id="UP001139226"/>
    </source>
</evidence>
<proteinExistence type="predicted"/>
<dbReference type="RefSeq" id="WP_240714362.1">
    <property type="nucleotide sequence ID" value="NZ_JAKVTV010000005.1"/>
</dbReference>
<reference evidence="1" key="1">
    <citation type="submission" date="2022-03" db="EMBL/GenBank/DDBJ databases">
        <title>Gramella crocea sp. nov., isolated from activated sludge of a seafood processing plant.</title>
        <authorList>
            <person name="Zhang X."/>
        </authorList>
    </citation>
    <scope>NUCLEOTIDE SEQUENCE</scope>
    <source>
        <strain evidence="1">YJ019</strain>
    </source>
</reference>
<dbReference type="Pfam" id="PF21857">
    <property type="entry name" value="DUF6913"/>
    <property type="match status" value="1"/>
</dbReference>
<accession>A0A9X1V490</accession>
<keyword evidence="2" id="KW-1185">Reference proteome</keyword>
<dbReference type="InterPro" id="IPR054207">
    <property type="entry name" value="DUF6913"/>
</dbReference>
<protein>
    <submittedName>
        <fullName evidence="1">Uncharacterized protein</fullName>
    </submittedName>
</protein>